<evidence type="ECO:0000256" key="5">
    <source>
        <dbReference type="ARBA" id="ARBA00023237"/>
    </source>
</evidence>
<gene>
    <name evidence="9" type="ORF">HQ35_10530</name>
    <name evidence="10" type="ORF">SAMN02745205_00839</name>
</gene>
<evidence type="ECO:0000256" key="2">
    <source>
        <dbReference type="ARBA" id="ARBA00006275"/>
    </source>
</evidence>
<keyword evidence="5" id="KW-0998">Cell outer membrane</keyword>
<dbReference type="InterPro" id="IPR033985">
    <property type="entry name" value="SusD-like_N"/>
</dbReference>
<dbReference type="STRING" id="36874.HQ34_04135"/>
<dbReference type="Pfam" id="PF07980">
    <property type="entry name" value="SusD_RagB"/>
    <property type="match status" value="1"/>
</dbReference>
<feature type="domain" description="RagB/SusD" evidence="7">
    <location>
        <begin position="336"/>
        <end position="469"/>
    </location>
</feature>
<keyword evidence="4" id="KW-0472">Membrane</keyword>
<comment type="similarity">
    <text evidence="2">Belongs to the SusD family.</text>
</comment>
<evidence type="ECO:0000256" key="1">
    <source>
        <dbReference type="ARBA" id="ARBA00004442"/>
    </source>
</evidence>
<dbReference type="eggNOG" id="COG3193">
    <property type="taxonomic scope" value="Bacteria"/>
</dbReference>
<dbReference type="RefSeq" id="WP_025837924.1">
    <property type="nucleotide sequence ID" value="NZ_FUWL01000005.1"/>
</dbReference>
<feature type="chain" id="PRO_5014506614" evidence="6">
    <location>
        <begin position="22"/>
        <end position="512"/>
    </location>
</feature>
<dbReference type="Pfam" id="PF14322">
    <property type="entry name" value="SusD-like_3"/>
    <property type="match status" value="1"/>
</dbReference>
<keyword evidence="3 6" id="KW-0732">Signal</keyword>
<sequence>MKKIYALTLSTLLLSSCNLDLIPENALTYTNAFVTETDLNTTTSTIHLHLSTIPDLAIGYELGTIADEIRDGEELRDWSPIAVKRRNPSWTNFYNTIYSSNLLLDNIHRTKNLSEDRKNYHRGQALFAKGLSYFSLSRNFGVAVVTENSERLTAYPLSSMLEVIDASISAAEEGFSILPVHAELKRMSGTPVPNKQFASKGSCAALLAHAYAWKGSLIDLFKLDGDSQEAYRKSIEYASKLIDGTVGNYSLQPNPEELCKALSNPMQENPEEIFVFAFDRYRSEYTVSSNPYSGYVSWPTNKYVLLGDIKFSTNYRLYTSTVEKMYPDAGDQRRQAYFYEWGTPHVVDGQDYAIMNKYRESVYTIDQFDPNGGYYRSLNAHYTFWRLADIILLRAECLAKLGRDGEATRDLNQVRERAGATAFPAPHDGDLKKAIFRERERELLAESDHRYYDILRNNYVSTELRGKFNVLTPAEIRDGALFLPIPVSAYQDKSGQVINTLIYQGKYWSLYM</sequence>
<dbReference type="InterPro" id="IPR011990">
    <property type="entry name" value="TPR-like_helical_dom_sf"/>
</dbReference>
<feature type="domain" description="SusD-like N-terminal" evidence="8">
    <location>
        <begin position="85"/>
        <end position="183"/>
    </location>
</feature>
<evidence type="ECO:0000313" key="10">
    <source>
        <dbReference type="EMBL" id="SJZ44747.1"/>
    </source>
</evidence>
<dbReference type="PROSITE" id="PS51257">
    <property type="entry name" value="PROKAR_LIPOPROTEIN"/>
    <property type="match status" value="1"/>
</dbReference>
<accession>A0A0A2EGS7</accession>
<reference evidence="10 12" key="2">
    <citation type="submission" date="2017-02" db="EMBL/GenBank/DDBJ databases">
        <authorList>
            <person name="Peterson S.W."/>
        </authorList>
    </citation>
    <scope>NUCLEOTIDE SEQUENCE [LARGE SCALE GENOMIC DNA]</scope>
    <source>
        <strain evidence="10 12">ATCC 700135</strain>
    </source>
</reference>
<evidence type="ECO:0000259" key="8">
    <source>
        <dbReference type="Pfam" id="PF14322"/>
    </source>
</evidence>
<name>A0A0A2EGS7_PORCN</name>
<evidence type="ECO:0000256" key="6">
    <source>
        <dbReference type="SAM" id="SignalP"/>
    </source>
</evidence>
<dbReference type="Proteomes" id="UP000030125">
    <property type="component" value="Unassembled WGS sequence"/>
</dbReference>
<comment type="subcellular location">
    <subcellularLocation>
        <location evidence="1">Cell outer membrane</location>
    </subcellularLocation>
</comment>
<proteinExistence type="inferred from homology"/>
<feature type="signal peptide" evidence="6">
    <location>
        <begin position="1"/>
        <end position="21"/>
    </location>
</feature>
<protein>
    <submittedName>
        <fullName evidence="9">Membrane protein</fullName>
    </submittedName>
    <submittedName>
        <fullName evidence="10">Starch-binding associating with outer membrane</fullName>
    </submittedName>
</protein>
<evidence type="ECO:0000313" key="12">
    <source>
        <dbReference type="Proteomes" id="UP000189956"/>
    </source>
</evidence>
<dbReference type="GO" id="GO:0009279">
    <property type="term" value="C:cell outer membrane"/>
    <property type="evidence" value="ECO:0007669"/>
    <property type="project" value="UniProtKB-SubCell"/>
</dbReference>
<dbReference type="AlphaFoldDB" id="A0A0A2EGS7"/>
<dbReference type="InterPro" id="IPR012944">
    <property type="entry name" value="SusD_RagB_dom"/>
</dbReference>
<evidence type="ECO:0000256" key="3">
    <source>
        <dbReference type="ARBA" id="ARBA00022729"/>
    </source>
</evidence>
<evidence type="ECO:0000313" key="11">
    <source>
        <dbReference type="Proteomes" id="UP000030125"/>
    </source>
</evidence>
<keyword evidence="11" id="KW-1185">Reference proteome</keyword>
<dbReference type="EMBL" id="JQJD01000065">
    <property type="protein sequence ID" value="KGN78113.1"/>
    <property type="molecule type" value="Genomic_DNA"/>
</dbReference>
<reference evidence="9 11" key="1">
    <citation type="submission" date="2014-08" db="EMBL/GenBank/DDBJ databases">
        <title>Porphyromonas cangingivalis strain:COT-109_OH1386 Genome sequencing.</title>
        <authorList>
            <person name="Wallis C."/>
            <person name="Deusch O."/>
            <person name="O'Flynn C."/>
            <person name="Davis I."/>
            <person name="Jospin G."/>
            <person name="Darling A.E."/>
            <person name="Coil D.A."/>
            <person name="Alexiev A."/>
            <person name="Horsfall A."/>
            <person name="Kirkwood N."/>
            <person name="Harris S."/>
            <person name="Eisen J.A."/>
        </authorList>
    </citation>
    <scope>NUCLEOTIDE SEQUENCE [LARGE SCALE GENOMIC DNA]</scope>
    <source>
        <strain evidence="11">COT-109 OH1386</strain>
        <strain evidence="9">COT-109_OH1386</strain>
    </source>
</reference>
<organism evidence="9 11">
    <name type="scientific">Porphyromonas cangingivalis</name>
    <dbReference type="NCBI Taxonomy" id="36874"/>
    <lineage>
        <taxon>Bacteria</taxon>
        <taxon>Pseudomonadati</taxon>
        <taxon>Bacteroidota</taxon>
        <taxon>Bacteroidia</taxon>
        <taxon>Bacteroidales</taxon>
        <taxon>Porphyromonadaceae</taxon>
        <taxon>Porphyromonas</taxon>
    </lineage>
</organism>
<dbReference type="EMBL" id="FUWL01000005">
    <property type="protein sequence ID" value="SJZ44747.1"/>
    <property type="molecule type" value="Genomic_DNA"/>
</dbReference>
<dbReference type="Gene3D" id="1.25.40.390">
    <property type="match status" value="1"/>
</dbReference>
<evidence type="ECO:0000313" key="9">
    <source>
        <dbReference type="EMBL" id="KGN78113.1"/>
    </source>
</evidence>
<evidence type="ECO:0000256" key="4">
    <source>
        <dbReference type="ARBA" id="ARBA00023136"/>
    </source>
</evidence>
<evidence type="ECO:0000259" key="7">
    <source>
        <dbReference type="Pfam" id="PF07980"/>
    </source>
</evidence>
<dbReference type="SUPFAM" id="SSF48452">
    <property type="entry name" value="TPR-like"/>
    <property type="match status" value="1"/>
</dbReference>
<dbReference type="Proteomes" id="UP000189956">
    <property type="component" value="Unassembled WGS sequence"/>
</dbReference>
<dbReference type="OrthoDB" id="5694214at2"/>